<name>A0A6J4LX06_9CYAN</name>
<evidence type="ECO:0000256" key="1">
    <source>
        <dbReference type="SAM" id="MobiDB-lite"/>
    </source>
</evidence>
<protein>
    <submittedName>
        <fullName evidence="2">Uncharacterized protein</fullName>
    </submittedName>
</protein>
<accession>A0A6J4LX06</accession>
<dbReference type="EMBL" id="CADCTY010000858">
    <property type="protein sequence ID" value="CAA9344203.1"/>
    <property type="molecule type" value="Genomic_DNA"/>
</dbReference>
<feature type="region of interest" description="Disordered" evidence="1">
    <location>
        <begin position="1"/>
        <end position="36"/>
    </location>
</feature>
<organism evidence="2">
    <name type="scientific">uncultured Leptolyngbya sp</name>
    <dbReference type="NCBI Taxonomy" id="332963"/>
    <lineage>
        <taxon>Bacteria</taxon>
        <taxon>Bacillati</taxon>
        <taxon>Cyanobacteriota</taxon>
        <taxon>Cyanophyceae</taxon>
        <taxon>Leptolyngbyales</taxon>
        <taxon>Leptolyngbyaceae</taxon>
        <taxon>Leptolyngbya group</taxon>
        <taxon>Leptolyngbya</taxon>
        <taxon>environmental samples</taxon>
    </lineage>
</organism>
<dbReference type="AlphaFoldDB" id="A0A6J4LX06"/>
<gene>
    <name evidence="2" type="ORF">AVDCRST_MAG94-2453</name>
</gene>
<evidence type="ECO:0000313" key="2">
    <source>
        <dbReference type="EMBL" id="CAA9344203.1"/>
    </source>
</evidence>
<sequence>MEWARSIETSHYYHYGDQPEPKRSTAPHWNQQQQAAARTRITQAIADLLNNSNRRLAKTVLRLSSLFPCYLKVGNNSTSV</sequence>
<reference evidence="2" key="1">
    <citation type="submission" date="2020-02" db="EMBL/GenBank/DDBJ databases">
        <authorList>
            <person name="Meier V. D."/>
        </authorList>
    </citation>
    <scope>NUCLEOTIDE SEQUENCE</scope>
    <source>
        <strain evidence="2">AVDCRST_MAG94</strain>
    </source>
</reference>
<proteinExistence type="predicted"/>